<organism evidence="6 7">
    <name type="scientific">Ammoniphilus oxalaticus</name>
    <dbReference type="NCBI Taxonomy" id="66863"/>
    <lineage>
        <taxon>Bacteria</taxon>
        <taxon>Bacillati</taxon>
        <taxon>Bacillota</taxon>
        <taxon>Bacilli</taxon>
        <taxon>Bacillales</taxon>
        <taxon>Paenibacillaceae</taxon>
        <taxon>Aneurinibacillus group</taxon>
        <taxon>Ammoniphilus</taxon>
    </lineage>
</organism>
<dbReference type="Gene3D" id="3.40.50.2300">
    <property type="match status" value="2"/>
</dbReference>
<dbReference type="SUPFAM" id="SSF47413">
    <property type="entry name" value="lambda repressor-like DNA-binding domains"/>
    <property type="match status" value="1"/>
</dbReference>
<dbReference type="Proteomes" id="UP000284219">
    <property type="component" value="Unassembled WGS sequence"/>
</dbReference>
<dbReference type="InterPro" id="IPR001387">
    <property type="entry name" value="Cro/C1-type_HTH"/>
</dbReference>
<dbReference type="SUPFAM" id="SSF53822">
    <property type="entry name" value="Periplasmic binding protein-like I"/>
    <property type="match status" value="1"/>
</dbReference>
<dbReference type="CDD" id="cd01392">
    <property type="entry name" value="HTH_LacI"/>
    <property type="match status" value="1"/>
</dbReference>
<evidence type="ECO:0000256" key="1">
    <source>
        <dbReference type="ARBA" id="ARBA00023015"/>
    </source>
</evidence>
<dbReference type="GO" id="GO:0000976">
    <property type="term" value="F:transcription cis-regulatory region binding"/>
    <property type="evidence" value="ECO:0007669"/>
    <property type="project" value="TreeGrafter"/>
</dbReference>
<accession>A0A419SLX4</accession>
<dbReference type="SMART" id="SM00354">
    <property type="entry name" value="HTH_LACI"/>
    <property type="match status" value="1"/>
</dbReference>
<comment type="caution">
    <text evidence="6">The sequence shown here is derived from an EMBL/GenBank/DDBJ whole genome shotgun (WGS) entry which is preliminary data.</text>
</comment>
<dbReference type="Pfam" id="PF00356">
    <property type="entry name" value="LacI"/>
    <property type="match status" value="1"/>
</dbReference>
<evidence type="ECO:0000256" key="3">
    <source>
        <dbReference type="ARBA" id="ARBA00023163"/>
    </source>
</evidence>
<dbReference type="PROSITE" id="PS00356">
    <property type="entry name" value="HTH_LACI_1"/>
    <property type="match status" value="1"/>
</dbReference>
<keyword evidence="3" id="KW-0804">Transcription</keyword>
<dbReference type="InterPro" id="IPR028082">
    <property type="entry name" value="Peripla_BP_I"/>
</dbReference>
<dbReference type="PROSITE" id="PS50943">
    <property type="entry name" value="HTH_CROC1"/>
    <property type="match status" value="1"/>
</dbReference>
<keyword evidence="1" id="KW-0805">Transcription regulation</keyword>
<dbReference type="Pfam" id="PF13377">
    <property type="entry name" value="Peripla_BP_3"/>
    <property type="match status" value="1"/>
</dbReference>
<keyword evidence="2" id="KW-0238">DNA-binding</keyword>
<dbReference type="PANTHER" id="PTHR30146">
    <property type="entry name" value="LACI-RELATED TRANSCRIPTIONAL REPRESSOR"/>
    <property type="match status" value="1"/>
</dbReference>
<gene>
    <name evidence="6" type="ORF">BEP19_03865</name>
</gene>
<evidence type="ECO:0000256" key="2">
    <source>
        <dbReference type="ARBA" id="ARBA00023125"/>
    </source>
</evidence>
<dbReference type="Gene3D" id="1.10.260.40">
    <property type="entry name" value="lambda repressor-like DNA-binding domains"/>
    <property type="match status" value="1"/>
</dbReference>
<dbReference type="OrthoDB" id="9796186at2"/>
<dbReference type="InterPro" id="IPR046335">
    <property type="entry name" value="LacI/GalR-like_sensor"/>
</dbReference>
<dbReference type="PRINTS" id="PR00036">
    <property type="entry name" value="HTHLACI"/>
</dbReference>
<protein>
    <submittedName>
        <fullName evidence="6">Uncharacterized protein</fullName>
    </submittedName>
</protein>
<dbReference type="EMBL" id="MCHY01000007">
    <property type="protein sequence ID" value="RKD24982.1"/>
    <property type="molecule type" value="Genomic_DNA"/>
</dbReference>
<proteinExistence type="predicted"/>
<dbReference type="InterPro" id="IPR010982">
    <property type="entry name" value="Lambda_DNA-bd_dom_sf"/>
</dbReference>
<reference evidence="6 7" key="1">
    <citation type="submission" date="2016-08" db="EMBL/GenBank/DDBJ databases">
        <title>Novel Firmicute Genomes.</title>
        <authorList>
            <person name="Poppleton D.I."/>
            <person name="Gribaldo S."/>
        </authorList>
    </citation>
    <scope>NUCLEOTIDE SEQUENCE [LARGE SCALE GENOMIC DNA]</scope>
    <source>
        <strain evidence="6 7">RAOx-1</strain>
    </source>
</reference>
<dbReference type="PANTHER" id="PTHR30146:SF146">
    <property type="entry name" value="HTH-TYPE TRANSCRIPTIONAL REGULATOR TRER"/>
    <property type="match status" value="1"/>
</dbReference>
<evidence type="ECO:0000313" key="7">
    <source>
        <dbReference type="Proteomes" id="UP000284219"/>
    </source>
</evidence>
<dbReference type="RefSeq" id="WP_120188800.1">
    <property type="nucleotide sequence ID" value="NZ_MCHY01000007.1"/>
</dbReference>
<dbReference type="CDD" id="cd01542">
    <property type="entry name" value="PBP1_TreR-like"/>
    <property type="match status" value="1"/>
</dbReference>
<feature type="domain" description="HTH lacI-type" evidence="4">
    <location>
        <begin position="2"/>
        <end position="56"/>
    </location>
</feature>
<evidence type="ECO:0000259" key="5">
    <source>
        <dbReference type="PROSITE" id="PS50943"/>
    </source>
</evidence>
<dbReference type="AlphaFoldDB" id="A0A419SLX4"/>
<dbReference type="GO" id="GO:0003700">
    <property type="term" value="F:DNA-binding transcription factor activity"/>
    <property type="evidence" value="ECO:0007669"/>
    <property type="project" value="TreeGrafter"/>
</dbReference>
<feature type="domain" description="HTH cro/C1-type" evidence="5">
    <location>
        <begin position="2"/>
        <end position="46"/>
    </location>
</feature>
<keyword evidence="7" id="KW-1185">Reference proteome</keyword>
<name>A0A419SLX4_9BACL</name>
<evidence type="ECO:0000313" key="6">
    <source>
        <dbReference type="EMBL" id="RKD24982.1"/>
    </source>
</evidence>
<dbReference type="PROSITE" id="PS50932">
    <property type="entry name" value="HTH_LACI_2"/>
    <property type="match status" value="1"/>
</dbReference>
<sequence length="326" mass="36419">MLTIKEIAEMAKVSRTTVSRVINNSGYVSEEVRKRVLEVIDKTGYVPSLQAKSLRTGRTKVIGVIFPKTTMETVGSIVDGMDEVFRIHGFQILLTSANFENETELGYLRLLKSRQVDGIIVLAPNENMALTEKMQRMKMPFVVIGLDIEDITRVIHAERRAAQAMTELLISQGNRNIAFVGTEQADYPTSGMRRKGFMDAMQAHQLPILWMKQAEPTVAAGYRVAQEMFSLEAAPDAVLCATDRLAIGVMRRSKEIGLKIPEQIAIAGMGAEELSKYVEPALTTVEFRHTQAGKEAALLLLEQIKGRKNSHKRVELNYRLIVRDSV</sequence>
<evidence type="ECO:0000259" key="4">
    <source>
        <dbReference type="PROSITE" id="PS50932"/>
    </source>
</evidence>
<dbReference type="InterPro" id="IPR000843">
    <property type="entry name" value="HTH_LacI"/>
</dbReference>